<feature type="non-terminal residue" evidence="2">
    <location>
        <position position="1"/>
    </location>
</feature>
<dbReference type="EMBL" id="OUUZ01000004">
    <property type="protein sequence ID" value="SPQ20467.1"/>
    <property type="molecule type" value="Genomic_DNA"/>
</dbReference>
<dbReference type="Proteomes" id="UP000289323">
    <property type="component" value="Unassembled WGS sequence"/>
</dbReference>
<reference evidence="2 3" key="1">
    <citation type="submission" date="2018-04" db="EMBL/GenBank/DDBJ databases">
        <authorList>
            <person name="Huttner S."/>
            <person name="Dainat J."/>
        </authorList>
    </citation>
    <scope>NUCLEOTIDE SEQUENCE [LARGE SCALE GENOMIC DNA]</scope>
</reference>
<sequence>SSRLLPQTNQNKRFELRAPPHEETPPPYLSIITVTSHPLRAPPAGGRRFLEAAVRAHEHEAEGEAAEDGDAEHGGDDAVALAVAVVGQVPDVGPGHVAELAEGVDHGDGDGALGRRARERGRDPRVEDDEAAGGCAMRLGLNDLFGGVCREDRWETYPA</sequence>
<gene>
    <name evidence="2" type="ORF">TT172_LOCUS2886</name>
</gene>
<evidence type="ECO:0000313" key="2">
    <source>
        <dbReference type="EMBL" id="SPQ20467.1"/>
    </source>
</evidence>
<feature type="region of interest" description="Disordered" evidence="1">
    <location>
        <begin position="100"/>
        <end position="129"/>
    </location>
</feature>
<evidence type="ECO:0000256" key="1">
    <source>
        <dbReference type="SAM" id="MobiDB-lite"/>
    </source>
</evidence>
<evidence type="ECO:0000313" key="3">
    <source>
        <dbReference type="Proteomes" id="UP000289323"/>
    </source>
</evidence>
<feature type="region of interest" description="Disordered" evidence="1">
    <location>
        <begin position="1"/>
        <end position="27"/>
    </location>
</feature>
<proteinExistence type="predicted"/>
<name>A0A3S4D294_9PEZI</name>
<accession>A0A3S4D294</accession>
<feature type="compositionally biased region" description="Basic and acidic residues" evidence="1">
    <location>
        <begin position="12"/>
        <end position="24"/>
    </location>
</feature>
<dbReference type="AlphaFoldDB" id="A0A3S4D294"/>
<organism evidence="2 3">
    <name type="scientific">Thermothielavioides terrestris</name>
    <dbReference type="NCBI Taxonomy" id="2587410"/>
    <lineage>
        <taxon>Eukaryota</taxon>
        <taxon>Fungi</taxon>
        <taxon>Dikarya</taxon>
        <taxon>Ascomycota</taxon>
        <taxon>Pezizomycotina</taxon>
        <taxon>Sordariomycetes</taxon>
        <taxon>Sordariomycetidae</taxon>
        <taxon>Sordariales</taxon>
        <taxon>Chaetomiaceae</taxon>
        <taxon>Thermothielavioides</taxon>
    </lineage>
</organism>
<protein>
    <submittedName>
        <fullName evidence="2">Bb9c0dee-6315-4aed-9e05-cb89f535090d</fullName>
    </submittedName>
</protein>
<feature type="compositionally biased region" description="Polar residues" evidence="1">
    <location>
        <begin position="1"/>
        <end position="11"/>
    </location>
</feature>